<reference evidence="1 2" key="1">
    <citation type="submission" date="2013-04" db="EMBL/GenBank/DDBJ databases">
        <authorList>
            <person name="Weinstock G."/>
            <person name="Sodergren E."/>
            <person name="Lobos E.A."/>
            <person name="Fulton L."/>
            <person name="Fulton R."/>
            <person name="Courtney L."/>
            <person name="Fronick C."/>
            <person name="O'Laughlin M."/>
            <person name="Godfrey J."/>
            <person name="Wilson R.M."/>
            <person name="Miner T."/>
            <person name="Farmer C."/>
            <person name="Delehaunty K."/>
            <person name="Cordes M."/>
            <person name="Minx P."/>
            <person name="Tomlinson C."/>
            <person name="Chen J."/>
            <person name="Wollam A."/>
            <person name="Pepin K.H."/>
            <person name="Palsikar V.B."/>
            <person name="Zhang X."/>
            <person name="Suruliraj S."/>
            <person name="Perna N.T."/>
            <person name="Plunkett G."/>
            <person name="Warren W."/>
            <person name="Mitreva M."/>
            <person name="Mardis E.R."/>
            <person name="Wilson R.K."/>
        </authorList>
    </citation>
    <scope>NUCLEOTIDE SEQUENCE [LARGE SCALE GENOMIC DNA]</scope>
    <source>
        <strain evidence="1 2">DSM 4568</strain>
    </source>
</reference>
<dbReference type="AlphaFoldDB" id="S3IV57"/>
<dbReference type="Proteomes" id="UP000014585">
    <property type="component" value="Unassembled WGS sequence"/>
</dbReference>
<dbReference type="HOGENOM" id="CLU_815576_0_0_6"/>
<accession>S3IV57</accession>
<dbReference type="EMBL" id="ATDT01000011">
    <property type="protein sequence ID" value="EPF17603.1"/>
    <property type="molecule type" value="Genomic_DNA"/>
</dbReference>
<organism evidence="1 2">
    <name type="scientific">Cedecea davisae DSM 4568</name>
    <dbReference type="NCBI Taxonomy" id="566551"/>
    <lineage>
        <taxon>Bacteria</taxon>
        <taxon>Pseudomonadati</taxon>
        <taxon>Pseudomonadota</taxon>
        <taxon>Gammaproteobacteria</taxon>
        <taxon>Enterobacterales</taxon>
        <taxon>Enterobacteriaceae</taxon>
        <taxon>Cedecea</taxon>
    </lineage>
</organism>
<comment type="caution">
    <text evidence="1">The sequence shown here is derived from an EMBL/GenBank/DDBJ whole genome shotgun (WGS) entry which is preliminary data.</text>
</comment>
<sequence length="340" mass="38001">MLLLSQFRFENNQLTAPSDSASFISTNNLLHPISNALYATGEFISRHDPLIFPGAEADSICSASHLPDDIVTLLNSDGFNVVTRGLDELRCIERDKYEFFKGVAYNAIKTLDSAILQLEDKNNDELDNHLRHYGIVDPQGIKSRLIPLYNSIKSDIAERLKSKRNSVYYGYSSTSANANITAASISDGHNKVIFLTDNFFGKCTLNAINALIHEVAHHHSKVDLFQIIKEKSCLDDKSGSEIAVHAQLDDVSDDYSSSTRKLEQRNIFTDLYISHLYNMNIKEFVDIFNTNSTIKEEALFINSDSISHLAIALGNYGFKKNGTMPLLDTSEFKTGEAQET</sequence>
<evidence type="ECO:0000313" key="1">
    <source>
        <dbReference type="EMBL" id="EPF17603.1"/>
    </source>
</evidence>
<evidence type="ECO:0000313" key="2">
    <source>
        <dbReference type="Proteomes" id="UP000014585"/>
    </source>
</evidence>
<dbReference type="PATRIC" id="fig|566551.4.peg.1801"/>
<gene>
    <name evidence="1" type="ORF">HMPREF0201_01960</name>
</gene>
<name>S3IV57_9ENTR</name>
<proteinExistence type="predicted"/>
<protein>
    <submittedName>
        <fullName evidence="1">Uncharacterized protein</fullName>
    </submittedName>
</protein>